<name>A0A645K180_9ZZZZ</name>
<protein>
    <submittedName>
        <fullName evidence="2">Uncharacterized protein</fullName>
    </submittedName>
</protein>
<proteinExistence type="predicted"/>
<dbReference type="AlphaFoldDB" id="A0A645K180"/>
<feature type="region of interest" description="Disordered" evidence="1">
    <location>
        <begin position="40"/>
        <end position="66"/>
    </location>
</feature>
<comment type="caution">
    <text evidence="2">The sequence shown here is derived from an EMBL/GenBank/DDBJ whole genome shotgun (WGS) entry which is preliminary data.</text>
</comment>
<evidence type="ECO:0000313" key="2">
    <source>
        <dbReference type="EMBL" id="MPN64883.1"/>
    </source>
</evidence>
<reference evidence="2" key="1">
    <citation type="submission" date="2019-08" db="EMBL/GenBank/DDBJ databases">
        <authorList>
            <person name="Kucharzyk K."/>
            <person name="Murdoch R.W."/>
            <person name="Higgins S."/>
            <person name="Loffler F."/>
        </authorList>
    </citation>
    <scope>NUCLEOTIDE SEQUENCE</scope>
</reference>
<gene>
    <name evidence="2" type="ORF">SDC9_212661</name>
</gene>
<accession>A0A645K180</accession>
<dbReference type="EMBL" id="VSSQ01146425">
    <property type="protein sequence ID" value="MPN64883.1"/>
    <property type="molecule type" value="Genomic_DNA"/>
</dbReference>
<evidence type="ECO:0000256" key="1">
    <source>
        <dbReference type="SAM" id="MobiDB-lite"/>
    </source>
</evidence>
<organism evidence="2">
    <name type="scientific">bioreactor metagenome</name>
    <dbReference type="NCBI Taxonomy" id="1076179"/>
    <lineage>
        <taxon>unclassified sequences</taxon>
        <taxon>metagenomes</taxon>
        <taxon>ecological metagenomes</taxon>
    </lineage>
</organism>
<sequence>MDGRGRGITVLASGINGLLGATTSTGAFIEAGAEEAEAAEDAEAEAAATACPSDSFGDSFLGAAES</sequence>